<name>A0A1M6MTA5_9GAMM</name>
<evidence type="ECO:0000256" key="1">
    <source>
        <dbReference type="SAM" id="MobiDB-lite"/>
    </source>
</evidence>
<feature type="compositionally biased region" description="Polar residues" evidence="1">
    <location>
        <begin position="1"/>
        <end position="14"/>
    </location>
</feature>
<feature type="domain" description="YjiS-like" evidence="2">
    <location>
        <begin position="64"/>
        <end position="98"/>
    </location>
</feature>
<accession>A0A1M6MTA5</accession>
<dbReference type="OrthoDB" id="6173366at2"/>
<evidence type="ECO:0000313" key="3">
    <source>
        <dbReference type="EMBL" id="SHJ86609.1"/>
    </source>
</evidence>
<proteinExistence type="predicted"/>
<dbReference type="Proteomes" id="UP000184248">
    <property type="component" value="Unassembled WGS sequence"/>
</dbReference>
<dbReference type="AlphaFoldDB" id="A0A1M6MTA5"/>
<reference evidence="4" key="1">
    <citation type="submission" date="2016-11" db="EMBL/GenBank/DDBJ databases">
        <authorList>
            <person name="Varghese N."/>
            <person name="Submissions S."/>
        </authorList>
    </citation>
    <scope>NUCLEOTIDE SEQUENCE [LARGE SCALE GENOMIC DNA]</scope>
    <source>
        <strain evidence="4">ALO Sharm</strain>
    </source>
</reference>
<feature type="region of interest" description="Disordered" evidence="1">
    <location>
        <begin position="101"/>
        <end position="125"/>
    </location>
</feature>
<dbReference type="Pfam" id="PF06568">
    <property type="entry name" value="YjiS-like"/>
    <property type="match status" value="1"/>
</dbReference>
<sequence length="125" mass="14351">MNAYNTPRPTSQCRGTGHESGVADTRQVRSGVRSRNQFPALYMPAMPPLGLIDSLERWIVARVRQWQRRRHFRRQAVNLLAYDDRILADLGLDRGEIERASRQSLDEDVRQALSGRRARHPTDSA</sequence>
<feature type="compositionally biased region" description="Basic and acidic residues" evidence="1">
    <location>
        <begin position="101"/>
        <end position="110"/>
    </location>
</feature>
<organism evidence="3 4">
    <name type="scientific">Halomonas caseinilytica</name>
    <dbReference type="NCBI Taxonomy" id="438744"/>
    <lineage>
        <taxon>Bacteria</taxon>
        <taxon>Pseudomonadati</taxon>
        <taxon>Pseudomonadota</taxon>
        <taxon>Gammaproteobacteria</taxon>
        <taxon>Oceanospirillales</taxon>
        <taxon>Halomonadaceae</taxon>
        <taxon>Halomonas</taxon>
    </lineage>
</organism>
<gene>
    <name evidence="3" type="ORF">SAMN05192556_101154</name>
</gene>
<dbReference type="InterPro" id="IPR009506">
    <property type="entry name" value="YjiS-like"/>
</dbReference>
<keyword evidence="4" id="KW-1185">Reference proteome</keyword>
<evidence type="ECO:0000259" key="2">
    <source>
        <dbReference type="Pfam" id="PF06568"/>
    </source>
</evidence>
<protein>
    <recommendedName>
        <fullName evidence="2">YjiS-like domain-containing protein</fullName>
    </recommendedName>
</protein>
<feature type="region of interest" description="Disordered" evidence="1">
    <location>
        <begin position="1"/>
        <end position="31"/>
    </location>
</feature>
<evidence type="ECO:0000313" key="4">
    <source>
        <dbReference type="Proteomes" id="UP000184248"/>
    </source>
</evidence>
<dbReference type="EMBL" id="FRAL01000001">
    <property type="protein sequence ID" value="SHJ86609.1"/>
    <property type="molecule type" value="Genomic_DNA"/>
</dbReference>